<protein>
    <recommendedName>
        <fullName evidence="5">ABC transporter domain-containing protein</fullName>
    </recommendedName>
</protein>
<dbReference type="AlphaFoldDB" id="A0A6G1KD92"/>
<dbReference type="SUPFAM" id="SSF52540">
    <property type="entry name" value="P-loop containing nucleoside triphosphate hydrolases"/>
    <property type="match status" value="1"/>
</dbReference>
<keyword evidence="2" id="KW-0067">ATP-binding</keyword>
<dbReference type="EMBL" id="MU005768">
    <property type="protein sequence ID" value="KAF2710794.1"/>
    <property type="molecule type" value="Genomic_DNA"/>
</dbReference>
<keyword evidence="4" id="KW-1185">Reference proteome</keyword>
<dbReference type="PANTHER" id="PTHR24223">
    <property type="entry name" value="ATP-BINDING CASSETTE SUB-FAMILY C"/>
    <property type="match status" value="1"/>
</dbReference>
<dbReference type="OrthoDB" id="6500128at2759"/>
<feature type="non-terminal residue" evidence="3">
    <location>
        <position position="113"/>
    </location>
</feature>
<evidence type="ECO:0008006" key="5">
    <source>
        <dbReference type="Google" id="ProtNLM"/>
    </source>
</evidence>
<dbReference type="InterPro" id="IPR027417">
    <property type="entry name" value="P-loop_NTPase"/>
</dbReference>
<dbReference type="GO" id="GO:0042626">
    <property type="term" value="F:ATPase-coupled transmembrane transporter activity"/>
    <property type="evidence" value="ECO:0007669"/>
    <property type="project" value="TreeGrafter"/>
</dbReference>
<dbReference type="GO" id="GO:0005524">
    <property type="term" value="F:ATP binding"/>
    <property type="evidence" value="ECO:0007669"/>
    <property type="project" value="UniProtKB-KW"/>
</dbReference>
<gene>
    <name evidence="3" type="ORF">K504DRAFT_523775</name>
</gene>
<dbReference type="GO" id="GO:0016020">
    <property type="term" value="C:membrane"/>
    <property type="evidence" value="ECO:0007669"/>
    <property type="project" value="TreeGrafter"/>
</dbReference>
<evidence type="ECO:0000256" key="1">
    <source>
        <dbReference type="ARBA" id="ARBA00022741"/>
    </source>
</evidence>
<keyword evidence="1" id="KW-0547">Nucleotide-binding</keyword>
<evidence type="ECO:0000313" key="3">
    <source>
        <dbReference type="EMBL" id="KAF2710794.1"/>
    </source>
</evidence>
<reference evidence="3" key="1">
    <citation type="journal article" date="2020" name="Stud. Mycol.">
        <title>101 Dothideomycetes genomes: a test case for predicting lifestyles and emergence of pathogens.</title>
        <authorList>
            <person name="Haridas S."/>
            <person name="Albert R."/>
            <person name="Binder M."/>
            <person name="Bloem J."/>
            <person name="Labutti K."/>
            <person name="Salamov A."/>
            <person name="Andreopoulos B."/>
            <person name="Baker S."/>
            <person name="Barry K."/>
            <person name="Bills G."/>
            <person name="Bluhm B."/>
            <person name="Cannon C."/>
            <person name="Castanera R."/>
            <person name="Culley D."/>
            <person name="Daum C."/>
            <person name="Ezra D."/>
            <person name="Gonzalez J."/>
            <person name="Henrissat B."/>
            <person name="Kuo A."/>
            <person name="Liang C."/>
            <person name="Lipzen A."/>
            <person name="Lutzoni F."/>
            <person name="Magnuson J."/>
            <person name="Mondo S."/>
            <person name="Nolan M."/>
            <person name="Ohm R."/>
            <person name="Pangilinan J."/>
            <person name="Park H.-J."/>
            <person name="Ramirez L."/>
            <person name="Alfaro M."/>
            <person name="Sun H."/>
            <person name="Tritt A."/>
            <person name="Yoshinaga Y."/>
            <person name="Zwiers L.-H."/>
            <person name="Turgeon B."/>
            <person name="Goodwin S."/>
            <person name="Spatafora J."/>
            <person name="Crous P."/>
            <person name="Grigoriev I."/>
        </authorList>
    </citation>
    <scope>NUCLEOTIDE SEQUENCE</scope>
    <source>
        <strain evidence="3">CBS 279.74</strain>
    </source>
</reference>
<evidence type="ECO:0000313" key="4">
    <source>
        <dbReference type="Proteomes" id="UP000799428"/>
    </source>
</evidence>
<proteinExistence type="predicted"/>
<name>A0A6G1KD92_9PLEO</name>
<sequence>MWDNMQDSGSLDSDFDADKWSVDQKQLVALARAVLMKSPISILDEATSSVDHETETETLMHDIIKKKNEFKHRTVFGPWRTGSCSWKWYDRIVVVRRQRTVRGGEPRGWSESE</sequence>
<dbReference type="Proteomes" id="UP000799428">
    <property type="component" value="Unassembled WGS sequence"/>
</dbReference>
<dbReference type="InterPro" id="IPR050173">
    <property type="entry name" value="ABC_transporter_C-like"/>
</dbReference>
<accession>A0A6G1KD92</accession>
<dbReference type="Gene3D" id="3.40.50.300">
    <property type="entry name" value="P-loop containing nucleotide triphosphate hydrolases"/>
    <property type="match status" value="1"/>
</dbReference>
<dbReference type="PANTHER" id="PTHR24223:SF399">
    <property type="entry name" value="ABC TRANSPORTER ATNG"/>
    <property type="match status" value="1"/>
</dbReference>
<evidence type="ECO:0000256" key="2">
    <source>
        <dbReference type="ARBA" id="ARBA00022840"/>
    </source>
</evidence>
<organism evidence="3 4">
    <name type="scientific">Pleomassaria siparia CBS 279.74</name>
    <dbReference type="NCBI Taxonomy" id="1314801"/>
    <lineage>
        <taxon>Eukaryota</taxon>
        <taxon>Fungi</taxon>
        <taxon>Dikarya</taxon>
        <taxon>Ascomycota</taxon>
        <taxon>Pezizomycotina</taxon>
        <taxon>Dothideomycetes</taxon>
        <taxon>Pleosporomycetidae</taxon>
        <taxon>Pleosporales</taxon>
        <taxon>Pleomassariaceae</taxon>
        <taxon>Pleomassaria</taxon>
    </lineage>
</organism>